<proteinExistence type="predicted"/>
<dbReference type="VEuPathDB" id="FungiDB:MGYG_02139"/>
<keyword evidence="2" id="KW-1185">Reference proteome</keyword>
<dbReference type="HOGENOM" id="CLU_2026153_0_0_1"/>
<reference evidence="2" key="1">
    <citation type="journal article" date="2012" name="MBio">
        <title>Comparative genome analysis of Trichophyton rubrum and related dermatophytes reveals candidate genes involved in infection.</title>
        <authorList>
            <person name="Martinez D.A."/>
            <person name="Oliver B.G."/>
            <person name="Graeser Y."/>
            <person name="Goldberg J.M."/>
            <person name="Li W."/>
            <person name="Martinez-Rossi N.M."/>
            <person name="Monod M."/>
            <person name="Shelest E."/>
            <person name="Barton R.C."/>
            <person name="Birch E."/>
            <person name="Brakhage A.A."/>
            <person name="Chen Z."/>
            <person name="Gurr S.J."/>
            <person name="Heiman D."/>
            <person name="Heitman J."/>
            <person name="Kosti I."/>
            <person name="Rossi A."/>
            <person name="Saif S."/>
            <person name="Samalova M."/>
            <person name="Saunders C.W."/>
            <person name="Shea T."/>
            <person name="Summerbell R.C."/>
            <person name="Xu J."/>
            <person name="Young S."/>
            <person name="Zeng Q."/>
            <person name="Birren B.W."/>
            <person name="Cuomo C.A."/>
            <person name="White T.C."/>
        </authorList>
    </citation>
    <scope>NUCLEOTIDE SEQUENCE [LARGE SCALE GENOMIC DNA]</scope>
    <source>
        <strain evidence="2">ATCC MYA-4604 / CBS 118893</strain>
    </source>
</reference>
<accession>E4UPZ3</accession>
<sequence length="122" mass="13855">MTMMPLFPAKPASQTATGTWRQVCLVASVDTHTIINPRYGCVGELRDFSSYRRSTHGGENAESYFMLESVQRKVNMEYEAQSTTHELAAGYLPLHHVSYFVKVRSWKNMSSGLQSTNYQIQL</sequence>
<organism evidence="2">
    <name type="scientific">Arthroderma gypseum (strain ATCC MYA-4604 / CBS 118893)</name>
    <name type="common">Microsporum gypseum</name>
    <dbReference type="NCBI Taxonomy" id="535722"/>
    <lineage>
        <taxon>Eukaryota</taxon>
        <taxon>Fungi</taxon>
        <taxon>Dikarya</taxon>
        <taxon>Ascomycota</taxon>
        <taxon>Pezizomycotina</taxon>
        <taxon>Eurotiomycetes</taxon>
        <taxon>Eurotiomycetidae</taxon>
        <taxon>Onygenales</taxon>
        <taxon>Arthrodermataceae</taxon>
        <taxon>Nannizzia</taxon>
    </lineage>
</organism>
<dbReference type="EMBL" id="DS989823">
    <property type="protein sequence ID" value="EFQ99127.1"/>
    <property type="molecule type" value="Genomic_DNA"/>
</dbReference>
<dbReference type="Proteomes" id="UP000002669">
    <property type="component" value="Unassembled WGS sequence"/>
</dbReference>
<evidence type="ECO:0000313" key="2">
    <source>
        <dbReference type="Proteomes" id="UP000002669"/>
    </source>
</evidence>
<dbReference type="AlphaFoldDB" id="E4UPZ3"/>
<protein>
    <submittedName>
        <fullName evidence="1">Uncharacterized protein</fullName>
    </submittedName>
</protein>
<name>E4UPZ3_ARTGP</name>
<dbReference type="InParanoid" id="E4UPZ3"/>
<dbReference type="RefSeq" id="XP_003174610.1">
    <property type="nucleotide sequence ID" value="XM_003174562.1"/>
</dbReference>
<dbReference type="GeneID" id="10029907"/>
<evidence type="ECO:0000313" key="1">
    <source>
        <dbReference type="EMBL" id="EFQ99127.1"/>
    </source>
</evidence>
<gene>
    <name evidence="1" type="ORF">MGYG_02139</name>
</gene>